<name>A0A841GE61_9GAMM</name>
<gene>
    <name evidence="1" type="ORF">HNR75_001785</name>
</gene>
<protein>
    <recommendedName>
        <fullName evidence="3">YfbU family protein</fullName>
    </recommendedName>
</protein>
<dbReference type="InterPro" id="IPR023145">
    <property type="entry name" value="YfbU_helix-hairpin_sf"/>
</dbReference>
<keyword evidence="2" id="KW-1185">Reference proteome</keyword>
<dbReference type="InterPro" id="IPR023146">
    <property type="entry name" value="YfbU_alpha-helical_sf"/>
</dbReference>
<organism evidence="1 2">
    <name type="scientific">Tolumonas osonensis</name>
    <dbReference type="NCBI Taxonomy" id="675874"/>
    <lineage>
        <taxon>Bacteria</taxon>
        <taxon>Pseudomonadati</taxon>
        <taxon>Pseudomonadota</taxon>
        <taxon>Gammaproteobacteria</taxon>
        <taxon>Aeromonadales</taxon>
        <taxon>Aeromonadaceae</taxon>
        <taxon>Tolumonas</taxon>
    </lineage>
</organism>
<dbReference type="SUPFAM" id="SSF116960">
    <property type="entry name" value="YfbU-like"/>
    <property type="match status" value="1"/>
</dbReference>
<dbReference type="Proteomes" id="UP000585721">
    <property type="component" value="Unassembled WGS sequence"/>
</dbReference>
<dbReference type="Pfam" id="PF03887">
    <property type="entry name" value="YfbU"/>
    <property type="match status" value="1"/>
</dbReference>
<comment type="caution">
    <text evidence="1">The sequence shown here is derived from an EMBL/GenBank/DDBJ whole genome shotgun (WGS) entry which is preliminary data.</text>
</comment>
<accession>A0A841GE61</accession>
<dbReference type="InterPro" id="IPR005587">
    <property type="entry name" value="UPF0304_YfbU"/>
</dbReference>
<dbReference type="Gene3D" id="1.10.287.680">
    <property type="entry name" value="Helix hairpin bin"/>
    <property type="match status" value="1"/>
</dbReference>
<dbReference type="NCBIfam" id="NF003936">
    <property type="entry name" value="PRK05445.1"/>
    <property type="match status" value="1"/>
</dbReference>
<evidence type="ECO:0008006" key="3">
    <source>
        <dbReference type="Google" id="ProtNLM"/>
    </source>
</evidence>
<dbReference type="EMBL" id="JACHGR010000005">
    <property type="protein sequence ID" value="MBB6055867.1"/>
    <property type="molecule type" value="Genomic_DNA"/>
</dbReference>
<dbReference type="RefSeq" id="WP_188026607.1">
    <property type="nucleotide sequence ID" value="NZ_JACHGR010000005.1"/>
</dbReference>
<dbReference type="AlphaFoldDB" id="A0A841GE61"/>
<evidence type="ECO:0000313" key="2">
    <source>
        <dbReference type="Proteomes" id="UP000585721"/>
    </source>
</evidence>
<evidence type="ECO:0000313" key="1">
    <source>
        <dbReference type="EMBL" id="MBB6055867.1"/>
    </source>
</evidence>
<reference evidence="1 2" key="1">
    <citation type="submission" date="2020-08" db="EMBL/GenBank/DDBJ databases">
        <title>Genomic Encyclopedia of Type Strains, Phase IV (KMG-IV): sequencing the most valuable type-strain genomes for metagenomic binning, comparative biology and taxonomic classification.</title>
        <authorList>
            <person name="Goeker M."/>
        </authorList>
    </citation>
    <scope>NUCLEOTIDE SEQUENCE [LARGE SCALE GENOMIC DNA]</scope>
    <source>
        <strain evidence="1 2">DSM 22975</strain>
    </source>
</reference>
<sequence length="166" mass="19639">MNMNHAQRLILSNQYEILSKLNPEKADYYHRCKTIVERGYCLQMLELEKEFGHLTEETCREVIDTLEMHHALKVSYENLPPEDQAQLAPSRLDFIGYARGYEKELADYVCYLLDVEKRFPDLGKCCAGLNSEIAMHDKYQRMLEEWRECPRQYKLSIQEIRNIVTA</sequence>
<proteinExistence type="predicted"/>
<dbReference type="Gene3D" id="1.10.3190.10">
    <property type="entry name" value="yfbu gene product, domain 2"/>
    <property type="match status" value="1"/>
</dbReference>